<dbReference type="OrthoDB" id="9810303at2"/>
<evidence type="ECO:0000313" key="2">
    <source>
        <dbReference type="EMBL" id="KKI99039.1"/>
    </source>
</evidence>
<protein>
    <submittedName>
        <fullName evidence="2">Glycosyl transferase</fullName>
    </submittedName>
</protein>
<dbReference type="STRING" id="317619.GCA_000332315_02064"/>
<comment type="caution">
    <text evidence="2">The sequence shown here is derived from an EMBL/GenBank/DDBJ whole genome shotgun (WGS) entry which is preliminary data.</text>
</comment>
<dbReference type="GO" id="GO:0016740">
    <property type="term" value="F:transferase activity"/>
    <property type="evidence" value="ECO:0007669"/>
    <property type="project" value="UniProtKB-KW"/>
</dbReference>
<dbReference type="InterPro" id="IPR029044">
    <property type="entry name" value="Nucleotide-diphossugar_trans"/>
</dbReference>
<keyword evidence="3" id="KW-1185">Reference proteome</keyword>
<accession>A0A0M2PSD8</accession>
<dbReference type="InterPro" id="IPR001173">
    <property type="entry name" value="Glyco_trans_2-like"/>
</dbReference>
<dbReference type="PANTHER" id="PTHR48090:SF7">
    <property type="entry name" value="RFBJ PROTEIN"/>
    <property type="match status" value="1"/>
</dbReference>
<evidence type="ECO:0000313" key="3">
    <source>
        <dbReference type="Proteomes" id="UP000034681"/>
    </source>
</evidence>
<sequence length="230" mass="26329">MKLSIIIPCFNEVQTIEKVVNAVIDCPVVDKEIIIVDDCSNDGTREILNSNINDKVDQIIFHDKNQGKGAALRTGFNAATGDILIVQDADLEYDPQEIPIVIEPILRDRADVVFGSRFQSGRPHRVVYYWHRLGNGFLTHLSNMFTNINLTDMETCYKAFRSDIIQNITIQENRFGFEPEITAKVARTNCRIYEVGISYYGRTYQEGKKIGWKDGIRAIYCIVKYNIIRN</sequence>
<dbReference type="InterPro" id="IPR050256">
    <property type="entry name" value="Glycosyltransferase_2"/>
</dbReference>
<dbReference type="CDD" id="cd04179">
    <property type="entry name" value="DPM_DPG-synthase_like"/>
    <property type="match status" value="1"/>
</dbReference>
<proteinExistence type="predicted"/>
<dbReference type="Proteomes" id="UP000034681">
    <property type="component" value="Unassembled WGS sequence"/>
</dbReference>
<organism evidence="2 3">
    <name type="scientific">Prochlorothrix hollandica PCC 9006 = CALU 1027</name>
    <dbReference type="NCBI Taxonomy" id="317619"/>
    <lineage>
        <taxon>Bacteria</taxon>
        <taxon>Bacillati</taxon>
        <taxon>Cyanobacteriota</taxon>
        <taxon>Cyanophyceae</taxon>
        <taxon>Prochlorotrichales</taxon>
        <taxon>Prochlorotrichaceae</taxon>
        <taxon>Prochlorothrix</taxon>
    </lineage>
</organism>
<gene>
    <name evidence="2" type="ORF">PROH_14645</name>
</gene>
<name>A0A0M2PSD8_PROHO</name>
<dbReference type="Pfam" id="PF00535">
    <property type="entry name" value="Glycos_transf_2"/>
    <property type="match status" value="1"/>
</dbReference>
<dbReference type="RefSeq" id="WP_017712498.1">
    <property type="nucleotide sequence ID" value="NZ_KB235937.1"/>
</dbReference>
<feature type="domain" description="Glycosyltransferase 2-like" evidence="1">
    <location>
        <begin position="4"/>
        <end position="167"/>
    </location>
</feature>
<dbReference type="SUPFAM" id="SSF53448">
    <property type="entry name" value="Nucleotide-diphospho-sugar transferases"/>
    <property type="match status" value="1"/>
</dbReference>
<dbReference type="EMBL" id="AJTX02000006">
    <property type="protein sequence ID" value="KKI99039.1"/>
    <property type="molecule type" value="Genomic_DNA"/>
</dbReference>
<evidence type="ECO:0000259" key="1">
    <source>
        <dbReference type="Pfam" id="PF00535"/>
    </source>
</evidence>
<keyword evidence="2" id="KW-0808">Transferase</keyword>
<reference evidence="2" key="1">
    <citation type="submission" date="2012-04" db="EMBL/GenBank/DDBJ databases">
        <authorList>
            <person name="Borisov I.G."/>
            <person name="Ivanikova N.V."/>
            <person name="Pinevich A.V."/>
        </authorList>
    </citation>
    <scope>NUCLEOTIDE SEQUENCE [LARGE SCALE GENOMIC DNA]</scope>
    <source>
        <strain evidence="2">CALU 1027</strain>
    </source>
</reference>
<dbReference type="PANTHER" id="PTHR48090">
    <property type="entry name" value="UNDECAPRENYL-PHOSPHATE 4-DEOXY-4-FORMAMIDO-L-ARABINOSE TRANSFERASE-RELATED"/>
    <property type="match status" value="1"/>
</dbReference>
<dbReference type="Gene3D" id="3.90.550.10">
    <property type="entry name" value="Spore Coat Polysaccharide Biosynthesis Protein SpsA, Chain A"/>
    <property type="match status" value="1"/>
</dbReference>
<dbReference type="AlphaFoldDB" id="A0A0M2PSD8"/>